<protein>
    <submittedName>
        <fullName evidence="2">Uncharacterized protein</fullName>
    </submittedName>
</protein>
<feature type="region of interest" description="Disordered" evidence="1">
    <location>
        <begin position="29"/>
        <end position="53"/>
    </location>
</feature>
<evidence type="ECO:0000313" key="2">
    <source>
        <dbReference type="EMBL" id="KAF6020480.1"/>
    </source>
</evidence>
<dbReference type="AlphaFoldDB" id="A0A7J7J2Q9"/>
<gene>
    <name evidence="2" type="ORF">EB796_021207</name>
</gene>
<evidence type="ECO:0000256" key="1">
    <source>
        <dbReference type="SAM" id="MobiDB-lite"/>
    </source>
</evidence>
<keyword evidence="3" id="KW-1185">Reference proteome</keyword>
<reference evidence="2" key="1">
    <citation type="submission" date="2020-06" db="EMBL/GenBank/DDBJ databases">
        <title>Draft genome of Bugula neritina, a colonial animal packing powerful symbionts and potential medicines.</title>
        <authorList>
            <person name="Rayko M."/>
        </authorList>
    </citation>
    <scope>NUCLEOTIDE SEQUENCE [LARGE SCALE GENOMIC DNA]</scope>
    <source>
        <strain evidence="2">Kwan_BN1</strain>
    </source>
</reference>
<proteinExistence type="predicted"/>
<dbReference type="Proteomes" id="UP000593567">
    <property type="component" value="Unassembled WGS sequence"/>
</dbReference>
<organism evidence="2 3">
    <name type="scientific">Bugula neritina</name>
    <name type="common">Brown bryozoan</name>
    <name type="synonym">Sertularia neritina</name>
    <dbReference type="NCBI Taxonomy" id="10212"/>
    <lineage>
        <taxon>Eukaryota</taxon>
        <taxon>Metazoa</taxon>
        <taxon>Spiralia</taxon>
        <taxon>Lophotrochozoa</taxon>
        <taxon>Bryozoa</taxon>
        <taxon>Gymnolaemata</taxon>
        <taxon>Cheilostomatida</taxon>
        <taxon>Flustrina</taxon>
        <taxon>Buguloidea</taxon>
        <taxon>Bugulidae</taxon>
        <taxon>Bugula</taxon>
    </lineage>
</organism>
<comment type="caution">
    <text evidence="2">The sequence shown here is derived from an EMBL/GenBank/DDBJ whole genome shotgun (WGS) entry which is preliminary data.</text>
</comment>
<evidence type="ECO:0000313" key="3">
    <source>
        <dbReference type="Proteomes" id="UP000593567"/>
    </source>
</evidence>
<dbReference type="EMBL" id="VXIV02003168">
    <property type="protein sequence ID" value="KAF6020480.1"/>
    <property type="molecule type" value="Genomic_DNA"/>
</dbReference>
<name>A0A7J7J2Q9_BUGNE</name>
<sequence>MHQLSQQHTGAYSGSKLALYGKTDDMAATASKTKSSVRSKRQAADDSTQPHWREPYAELSARVSQLEQSASWKPAAAHFKMYNACMNNAINEQEKGIYYVYGQISLQGKHNLSDDIVNTVENKYVKVQIVVVPPEESDGRDIANDGAEKLFSSTLTQYEL</sequence>
<accession>A0A7J7J2Q9</accession>